<feature type="region of interest" description="Disordered" evidence="1">
    <location>
        <begin position="1"/>
        <end position="32"/>
    </location>
</feature>
<feature type="compositionally biased region" description="Basic and acidic residues" evidence="1">
    <location>
        <begin position="1"/>
        <end position="15"/>
    </location>
</feature>
<evidence type="ECO:0000256" key="1">
    <source>
        <dbReference type="SAM" id="MobiDB-lite"/>
    </source>
</evidence>
<dbReference type="EMBL" id="CADCTQ010000161">
    <property type="protein sequence ID" value="CAA9246657.1"/>
    <property type="molecule type" value="Genomic_DNA"/>
</dbReference>
<dbReference type="InterPro" id="IPR027843">
    <property type="entry name" value="DUF4440"/>
</dbReference>
<evidence type="ECO:0000259" key="2">
    <source>
        <dbReference type="Pfam" id="PF14534"/>
    </source>
</evidence>
<evidence type="ECO:0000313" key="3">
    <source>
        <dbReference type="EMBL" id="CAA9246657.1"/>
    </source>
</evidence>
<dbReference type="Pfam" id="PF14534">
    <property type="entry name" value="DUF4440"/>
    <property type="match status" value="1"/>
</dbReference>
<dbReference type="SUPFAM" id="SSF54427">
    <property type="entry name" value="NTF2-like"/>
    <property type="match status" value="1"/>
</dbReference>
<name>A0A6J4ICK8_9SPHI</name>
<dbReference type="Gene3D" id="3.10.450.50">
    <property type="match status" value="1"/>
</dbReference>
<feature type="domain" description="DUF4440" evidence="2">
    <location>
        <begin position="108"/>
        <end position="213"/>
    </location>
</feature>
<organism evidence="3">
    <name type="scientific">uncultured Cytophagales bacterium</name>
    <dbReference type="NCBI Taxonomy" id="158755"/>
    <lineage>
        <taxon>Bacteria</taxon>
        <taxon>Pseudomonadati</taxon>
        <taxon>Bacteroidota</taxon>
        <taxon>Sphingobacteriia</taxon>
        <taxon>Sphingobacteriales</taxon>
        <taxon>environmental samples</taxon>
    </lineage>
</organism>
<accession>A0A6J4ICK8</accession>
<dbReference type="AlphaFoldDB" id="A0A6J4ICK8"/>
<dbReference type="InterPro" id="IPR032710">
    <property type="entry name" value="NTF2-like_dom_sf"/>
</dbReference>
<sequence length="224" mass="25067">MEYPHEVEHWHKVGEEPTPGPSEEGSRDAPPAAMPPFHLGSGFSRVNFVALSLPGTLISHFFTYYGPVPTLPAQAMKTPLFCLLFLLLTAATAFPQAKNAKPDATETLKQLEKRRYELMIKKDLAALREMLADDLVYTHSNGVTENKEQYLAGLASGKSVYYAVEPVETQVRLYGNMAILNGIANVDTEVNGQKTTLRLKYTDAYVKRNGKWQFVTWQSLRMAQ</sequence>
<reference evidence="3" key="1">
    <citation type="submission" date="2020-02" db="EMBL/GenBank/DDBJ databases">
        <authorList>
            <person name="Meier V. D."/>
        </authorList>
    </citation>
    <scope>NUCLEOTIDE SEQUENCE</scope>
    <source>
        <strain evidence="3">AVDCRST_MAG56</strain>
    </source>
</reference>
<protein>
    <recommendedName>
        <fullName evidence="2">DUF4440 domain-containing protein</fullName>
    </recommendedName>
</protein>
<gene>
    <name evidence="3" type="ORF">AVDCRST_MAG56-1744</name>
</gene>
<proteinExistence type="predicted"/>